<keyword evidence="5" id="KW-1185">Reference proteome</keyword>
<keyword evidence="3" id="KW-0812">Transmembrane</keyword>
<evidence type="ECO:0000256" key="2">
    <source>
        <dbReference type="SAM" id="MobiDB-lite"/>
    </source>
</evidence>
<keyword evidence="3" id="KW-0472">Membrane</keyword>
<feature type="transmembrane region" description="Helical" evidence="3">
    <location>
        <begin position="12"/>
        <end position="38"/>
    </location>
</feature>
<evidence type="ECO:0000313" key="4">
    <source>
        <dbReference type="EMBL" id="EJW04292.1"/>
    </source>
</evidence>
<dbReference type="Proteomes" id="UP000003163">
    <property type="component" value="Unassembled WGS sequence"/>
</dbReference>
<reference evidence="4 5" key="1">
    <citation type="submission" date="2011-08" db="EMBL/GenBank/DDBJ databases">
        <authorList>
            <person name="Liu Z.J."/>
            <person name="Shi F.L."/>
            <person name="Lu J.Q."/>
            <person name="Li M."/>
            <person name="Wang Z.L."/>
        </authorList>
    </citation>
    <scope>NUCLEOTIDE SEQUENCE [LARGE SCALE GENOMIC DNA]</scope>
    <source>
        <strain evidence="4 5">USNM 41457</strain>
    </source>
</reference>
<organism evidence="4 5">
    <name type="scientific">Edhazardia aedis (strain USNM 41457)</name>
    <name type="common">Microsporidian parasite</name>
    <dbReference type="NCBI Taxonomy" id="1003232"/>
    <lineage>
        <taxon>Eukaryota</taxon>
        <taxon>Fungi</taxon>
        <taxon>Fungi incertae sedis</taxon>
        <taxon>Microsporidia</taxon>
        <taxon>Edhazardia</taxon>
    </lineage>
</organism>
<dbReference type="PANTHER" id="PTHR45615:SF80">
    <property type="entry name" value="GRIP DOMAIN-CONTAINING PROTEIN"/>
    <property type="match status" value="1"/>
</dbReference>
<dbReference type="Gene3D" id="1.10.287.1490">
    <property type="match status" value="1"/>
</dbReference>
<dbReference type="InParanoid" id="J9DSJ0"/>
<dbReference type="PANTHER" id="PTHR45615">
    <property type="entry name" value="MYOSIN HEAVY CHAIN, NON-MUSCLE"/>
    <property type="match status" value="1"/>
</dbReference>
<dbReference type="HOGENOM" id="CLU_241297_0_0_1"/>
<evidence type="ECO:0000256" key="3">
    <source>
        <dbReference type="SAM" id="Phobius"/>
    </source>
</evidence>
<name>J9DSJ0_EDHAE</name>
<accession>J9DSJ0</accession>
<keyword evidence="1" id="KW-0175">Coiled coil</keyword>
<dbReference type="VEuPathDB" id="MicrosporidiaDB:EDEG_01439"/>
<sequence length="1687" mass="190873">MSIEKILRNRKNTLYWILTVVPVSVLSVFCTLCFIAFYKPETICGVQLCTHEITVKVKDSAEPLAADQQATSEVLDADKHKEAMRNLGLEKDKRFKELLEKYKQLQRKLVRMINYTHENLYLTKVQSPYGGKAQQQKVADSSIKDVRKKSAGRIVTVKSVGDFDIDQFTDDISRALKSECETMQKWLPKNDFFTILSKHVATSPYKEVFDELLQLQQLVSVVSNVNEEKIKTAEQKIKEVQEQLAKLKDTSASASNTAPVEPNANTNTSDPNAIKSDPNASAASAAIPLPAPVTPQTTGEIRRLEKRLKELEGELQNLRKDGDAVTSKKETLLQSIKAKLNLSDEDYRNAEKNGLDDLYKLVDEFLQCIVKNGDKKIADTTHEVFAFSTHSETEDMVKSLKARIKSLETEIEEISKKANRGTNELAPKLTDEIINDISNILAPSAQQQQAVTFDAHKAEIEKIVAEILRAANSSENDDTKAIIPQIHSASQKFYAAAQTKQGSANDTQLSTLKDKVVSLKATLMDEQKKLAGAIAAKDVIVQQHTTQLQSLQNDLQAASSKVCDLENCLQKSAQDLDTLKKEYATSQSENSDLLKTNQDLVDEKAALLAGASKEKSQLEQDIQDLNDNLNKTKAEIADLQTQVQTANDLVHSLTGEKKKLEEDIAKAEQDARSKIDALAVKANTLEEENVQLCTAHKATLSEYVEFCENFKFLHSLINTQIVELVNDNVAHITRKNVHNYTAATATANPATASSAAQKTNVEVLDEQWSRLYNKAVTVAPNGTSKHVKNSFGAHRSPESTIVLLQYYIQRFLQRTSLDINIIAKAIDQNAQDIPLPVDPENLDVFSSFLTLDKIDKTLSQILNFCTHMESEVMTSNSYIADRIERKLLACETTNSAAIGTFKQHLEKLLRKCKFDDDKNLVLDSADVADSAVEWFNAAGVGKFTVKMQDDTTAIKSAAEDIIQLHVNENTKILLDSMTQAYKEAQVFSDASEKQMKKIQEIADNHQKNISSVVSLIDSCDSNLTDDIQQQLETQKNNYIEFARLANCGYSIESAMHLITIIEDNFNQLLTATTLPDFSQLTQMRKVYNTINQHMQAKTAANNALQVTIDQMGAGLETMFKEYVQNMQSLQVNIWLTDADSYQKGQGPSPGVQFANKDNIPLYKYEYTSNLKVRIENTFDWKNQDHIDQLRLFIDETEALRKYIISSINTNRDKIDDLIKNNAKTSDEQNQLDDLQSVMQPLESFLAAISPRKTIPVSICEFKISHILDQLIQNYKIEDCVDIIEKIKNDFTVTLDFTPLNKPQNTKDIDYRLNLTIYTLHFIYTEFSKALTSLSSILADTMNYCNKCNQALTTEPTTTSLFAKVLVTLENKIDDDKNKLNTLIQGFNDHQRVIFYFLEMTAQAEEFLEYPGYVLPSNTSQNTNKVNNYYMSYSSEINTAFETKYSKVHKLLQLMFKDYSNAIDSFSKELNTNLIIYKEDIDYILTKLDIITQHQAAIQIQEALYNQTQQTPNRFVDIKKINFILNRVAICENAVKNSSDVMYDKIQYLQDYITNTFKVQTLHSIDQAFTEVKQKAIEQNTSNEEITQKIIDPNTLQLANIECKEDECKQLITKVLDRLQLDDIRNSILKNIKDLFEQFSQYVDVQYNTFLKDYNEHKEISKEFDDLKNSQKIKLYTGSPQSSPPQQP</sequence>
<protein>
    <submittedName>
        <fullName evidence="4">Uncharacterized protein</fullName>
    </submittedName>
</protein>
<gene>
    <name evidence="4" type="ORF">EDEG_01439</name>
</gene>
<reference evidence="5" key="2">
    <citation type="submission" date="2015-07" db="EMBL/GenBank/DDBJ databases">
        <title>Contrasting host-pathogen interactions and genome evolution in two generalist and specialist microsporidian pathogens of mosquitoes.</title>
        <authorList>
            <consortium name="The Broad Institute Genomics Platform"/>
            <consortium name="The Broad Institute Genome Sequencing Center for Infectious Disease"/>
            <person name="Cuomo C.A."/>
            <person name="Sanscrainte N.D."/>
            <person name="Goldberg J.M."/>
            <person name="Heiman D."/>
            <person name="Young S."/>
            <person name="Zeng Q."/>
            <person name="Becnel J.J."/>
            <person name="Birren B.W."/>
        </authorList>
    </citation>
    <scope>NUCLEOTIDE SEQUENCE [LARGE SCALE GENOMIC DNA]</scope>
    <source>
        <strain evidence="5">USNM 41457</strain>
    </source>
</reference>
<keyword evidence="3" id="KW-1133">Transmembrane helix</keyword>
<dbReference type="EMBL" id="AFBI03000020">
    <property type="protein sequence ID" value="EJW04292.1"/>
    <property type="molecule type" value="Genomic_DNA"/>
</dbReference>
<feature type="compositionally biased region" description="Polar residues" evidence="2">
    <location>
        <begin position="250"/>
        <end position="271"/>
    </location>
</feature>
<feature type="region of interest" description="Disordered" evidence="2">
    <location>
        <begin position="248"/>
        <end position="284"/>
    </location>
</feature>
<feature type="coiled-coil region" evidence="1">
    <location>
        <begin position="509"/>
        <end position="688"/>
    </location>
</feature>
<evidence type="ECO:0000313" key="5">
    <source>
        <dbReference type="Proteomes" id="UP000003163"/>
    </source>
</evidence>
<feature type="coiled-coil region" evidence="1">
    <location>
        <begin position="294"/>
        <end position="353"/>
    </location>
</feature>
<proteinExistence type="predicted"/>
<evidence type="ECO:0000256" key="1">
    <source>
        <dbReference type="SAM" id="Coils"/>
    </source>
</evidence>
<comment type="caution">
    <text evidence="4">The sequence shown here is derived from an EMBL/GenBank/DDBJ whole genome shotgun (WGS) entry which is preliminary data.</text>
</comment>
<feature type="coiled-coil region" evidence="1">
    <location>
        <begin position="390"/>
        <end position="424"/>
    </location>
</feature>